<dbReference type="EMBL" id="JABSNP010000013">
    <property type="protein sequence ID" value="NRT20010.1"/>
    <property type="molecule type" value="Genomic_DNA"/>
</dbReference>
<evidence type="ECO:0000256" key="1">
    <source>
        <dbReference type="SAM" id="MobiDB-lite"/>
    </source>
</evidence>
<comment type="caution">
    <text evidence="3">The sequence shown here is derived from an EMBL/GenBank/DDBJ whole genome shotgun (WGS) entry which is preliminary data.</text>
</comment>
<protein>
    <submittedName>
        <fullName evidence="3">Small secreted protein</fullName>
    </submittedName>
</protein>
<evidence type="ECO:0000256" key="2">
    <source>
        <dbReference type="SAM" id="SignalP"/>
    </source>
</evidence>
<feature type="chain" id="PRO_5046522120" evidence="2">
    <location>
        <begin position="21"/>
        <end position="73"/>
    </location>
</feature>
<reference evidence="3 4" key="1">
    <citation type="submission" date="2020-05" db="EMBL/GenBank/DDBJ databases">
        <title>Genomic Encyclopedia of Type Strains, Phase IV (KMG-V): Genome sequencing to study the core and pangenomes of soil and plant-associated prokaryotes.</title>
        <authorList>
            <person name="Whitman W."/>
        </authorList>
    </citation>
    <scope>NUCLEOTIDE SEQUENCE [LARGE SCALE GENOMIC DNA]</scope>
    <source>
        <strain evidence="3 4">9A</strain>
    </source>
</reference>
<name>A0ABX2FS44_9BACT</name>
<feature type="region of interest" description="Disordered" evidence="1">
    <location>
        <begin position="21"/>
        <end position="73"/>
    </location>
</feature>
<feature type="compositionally biased region" description="Polar residues" evidence="1">
    <location>
        <begin position="43"/>
        <end position="54"/>
    </location>
</feature>
<organism evidence="3 4">
    <name type="scientific">Hymenobacter caeli</name>
    <dbReference type="NCBI Taxonomy" id="2735894"/>
    <lineage>
        <taxon>Bacteria</taxon>
        <taxon>Pseudomonadati</taxon>
        <taxon>Bacteroidota</taxon>
        <taxon>Cytophagia</taxon>
        <taxon>Cytophagales</taxon>
        <taxon>Hymenobacteraceae</taxon>
        <taxon>Hymenobacter</taxon>
    </lineage>
</organism>
<dbReference type="PROSITE" id="PS51257">
    <property type="entry name" value="PROKAR_LIPOPROTEIN"/>
    <property type="match status" value="1"/>
</dbReference>
<feature type="compositionally biased region" description="Low complexity" evidence="1">
    <location>
        <begin position="30"/>
        <end position="42"/>
    </location>
</feature>
<dbReference type="RefSeq" id="WP_173810720.1">
    <property type="nucleotide sequence ID" value="NZ_JABSNP010000013.1"/>
</dbReference>
<feature type="signal peptide" evidence="2">
    <location>
        <begin position="1"/>
        <end position="20"/>
    </location>
</feature>
<evidence type="ECO:0000313" key="3">
    <source>
        <dbReference type="EMBL" id="NRT20010.1"/>
    </source>
</evidence>
<gene>
    <name evidence="3" type="ORF">HNP98_002848</name>
</gene>
<sequence length="73" mass="7151">MKKPAALLAALALGTALLGACQNKSGGDGDSTSQGSPGSDTTNPSSKVKTSSLDSLDKADPPRTDSVAPPAKP</sequence>
<evidence type="ECO:0000313" key="4">
    <source>
        <dbReference type="Proteomes" id="UP000779507"/>
    </source>
</evidence>
<accession>A0ABX2FS44</accession>
<dbReference type="Proteomes" id="UP000779507">
    <property type="component" value="Unassembled WGS sequence"/>
</dbReference>
<proteinExistence type="predicted"/>
<keyword evidence="2" id="KW-0732">Signal</keyword>
<keyword evidence="4" id="KW-1185">Reference proteome</keyword>